<dbReference type="PROSITE" id="PS51203">
    <property type="entry name" value="CS"/>
    <property type="match status" value="1"/>
</dbReference>
<feature type="compositionally biased region" description="Acidic residues" evidence="4">
    <location>
        <begin position="121"/>
        <end position="131"/>
    </location>
</feature>
<sequence>MATKCVHRGCGKAFSDPEEPCNYHPGLPVFHEGQKGYRCCKPRVLTFDEFLTITPCTIGKHTTVDDTPAPAEQKPSDADVEAKIQAQAPKPTNNTENLPPPVARQPIAAQSPRPTASPAPPEDESDAEDAVVPDNTTCKRKGCGSVYKQGQDRSKEECVHHPGQALFHEGSKGWTCCKRRVLEFDEFMRIPGCKTKSRHCFVGRKKDEQTEEALSEVRNDFYQTATTVIASLYLKKIDKELSKVEFKDQGTIDLDLRTTDKKRYQTSMPLFGTIDTEKSAFKIMGTKLELTLAKADGLGWPVLRADDRQTGEIIQAGRAGRV</sequence>
<dbReference type="SUPFAM" id="SSF49764">
    <property type="entry name" value="HSP20-like chaperones"/>
    <property type="match status" value="1"/>
</dbReference>
<accession>A0AB34KJS6</accession>
<dbReference type="Proteomes" id="UP000803884">
    <property type="component" value="Unassembled WGS sequence"/>
</dbReference>
<feature type="domain" description="CHORD" evidence="6">
    <location>
        <begin position="5"/>
        <end position="61"/>
    </location>
</feature>
<dbReference type="PANTHER" id="PTHR46983:SF3">
    <property type="entry name" value="CHPADIPLOID STATE MAINTENANCE PROTEIN CHPA"/>
    <property type="match status" value="1"/>
</dbReference>
<evidence type="ECO:0000256" key="1">
    <source>
        <dbReference type="ARBA" id="ARBA00022723"/>
    </source>
</evidence>
<protein>
    <submittedName>
        <fullName evidence="7">Uncharacterized protein</fullName>
    </submittedName>
</protein>
<dbReference type="GeneID" id="96007222"/>
<feature type="domain" description="CS" evidence="5">
    <location>
        <begin position="214"/>
        <end position="304"/>
    </location>
</feature>
<evidence type="ECO:0000259" key="6">
    <source>
        <dbReference type="PROSITE" id="PS51401"/>
    </source>
</evidence>
<organism evidence="7 8">
    <name type="scientific">Cladosporium halotolerans</name>
    <dbReference type="NCBI Taxonomy" id="1052096"/>
    <lineage>
        <taxon>Eukaryota</taxon>
        <taxon>Fungi</taxon>
        <taxon>Dikarya</taxon>
        <taxon>Ascomycota</taxon>
        <taxon>Pezizomycotina</taxon>
        <taxon>Dothideomycetes</taxon>
        <taxon>Dothideomycetidae</taxon>
        <taxon>Cladosporiales</taxon>
        <taxon>Cladosporiaceae</taxon>
        <taxon>Cladosporium</taxon>
    </lineage>
</organism>
<proteinExistence type="predicted"/>
<dbReference type="InterPro" id="IPR039790">
    <property type="entry name" value="CHRD1"/>
</dbReference>
<evidence type="ECO:0000259" key="5">
    <source>
        <dbReference type="PROSITE" id="PS51203"/>
    </source>
</evidence>
<dbReference type="InterPro" id="IPR007051">
    <property type="entry name" value="CHORD_dom"/>
</dbReference>
<evidence type="ECO:0000256" key="2">
    <source>
        <dbReference type="ARBA" id="ARBA00022737"/>
    </source>
</evidence>
<comment type="caution">
    <text evidence="7">The sequence shown here is derived from an EMBL/GenBank/DDBJ whole genome shotgun (WGS) entry which is preliminary data.</text>
</comment>
<dbReference type="PROSITE" id="PS51401">
    <property type="entry name" value="CHORD"/>
    <property type="match status" value="2"/>
</dbReference>
<dbReference type="CDD" id="cd06466">
    <property type="entry name" value="p23_CS_SGT1_like"/>
    <property type="match status" value="1"/>
</dbReference>
<feature type="domain" description="CHORD" evidence="6">
    <location>
        <begin position="138"/>
        <end position="199"/>
    </location>
</feature>
<dbReference type="Pfam" id="PF04968">
    <property type="entry name" value="CHORD"/>
    <property type="match status" value="2"/>
</dbReference>
<evidence type="ECO:0000256" key="4">
    <source>
        <dbReference type="SAM" id="MobiDB-lite"/>
    </source>
</evidence>
<evidence type="ECO:0000313" key="7">
    <source>
        <dbReference type="EMBL" id="KAL1585309.1"/>
    </source>
</evidence>
<keyword evidence="3" id="KW-0862">Zinc</keyword>
<keyword evidence="1" id="KW-0479">Metal-binding</keyword>
<name>A0AB34KJS6_9PEZI</name>
<dbReference type="Gene3D" id="2.60.40.790">
    <property type="match status" value="1"/>
</dbReference>
<keyword evidence="2" id="KW-0677">Repeat</keyword>
<dbReference type="AlphaFoldDB" id="A0AB34KJS6"/>
<dbReference type="Pfam" id="PF04969">
    <property type="entry name" value="CS"/>
    <property type="match status" value="1"/>
</dbReference>
<evidence type="ECO:0000256" key="3">
    <source>
        <dbReference type="ARBA" id="ARBA00022833"/>
    </source>
</evidence>
<dbReference type="GO" id="GO:0046872">
    <property type="term" value="F:metal ion binding"/>
    <property type="evidence" value="ECO:0007669"/>
    <property type="project" value="UniProtKB-KW"/>
</dbReference>
<reference evidence="7 8" key="1">
    <citation type="journal article" date="2020" name="Microbiol. Resour. Announc.">
        <title>Draft Genome Sequence of a Cladosporium Species Isolated from the Mesophotic Ascidian Didemnum maculosum.</title>
        <authorList>
            <person name="Gioti A."/>
            <person name="Siaperas R."/>
            <person name="Nikolaivits E."/>
            <person name="Le Goff G."/>
            <person name="Ouazzani J."/>
            <person name="Kotoulas G."/>
            <person name="Topakas E."/>
        </authorList>
    </citation>
    <scope>NUCLEOTIDE SEQUENCE [LARGE SCALE GENOMIC DNA]</scope>
    <source>
        <strain evidence="7 8">TM138-S3</strain>
    </source>
</reference>
<dbReference type="Gene3D" id="4.10.1130.20">
    <property type="match status" value="2"/>
</dbReference>
<dbReference type="RefSeq" id="XP_069228415.1">
    <property type="nucleotide sequence ID" value="XM_069374384.1"/>
</dbReference>
<dbReference type="InterPro" id="IPR007052">
    <property type="entry name" value="CS_dom"/>
</dbReference>
<keyword evidence="8" id="KW-1185">Reference proteome</keyword>
<feature type="region of interest" description="Disordered" evidence="4">
    <location>
        <begin position="59"/>
        <end position="134"/>
    </location>
</feature>
<evidence type="ECO:0000313" key="8">
    <source>
        <dbReference type="Proteomes" id="UP000803884"/>
    </source>
</evidence>
<dbReference type="InterPro" id="IPR008978">
    <property type="entry name" value="HSP20-like_chaperone"/>
</dbReference>
<dbReference type="EMBL" id="JAAQHG020000020">
    <property type="protein sequence ID" value="KAL1585309.1"/>
    <property type="molecule type" value="Genomic_DNA"/>
</dbReference>
<gene>
    <name evidence="7" type="ORF">WHR41_05779</name>
</gene>
<dbReference type="PANTHER" id="PTHR46983">
    <property type="entry name" value="CYSTEINE AND HISTIDINE-RICH DOMAIN-CONTAINING PROTEIN 1"/>
    <property type="match status" value="1"/>
</dbReference>